<organism evidence="2 3">
    <name type="scientific">Cymbomonas tetramitiformis</name>
    <dbReference type="NCBI Taxonomy" id="36881"/>
    <lineage>
        <taxon>Eukaryota</taxon>
        <taxon>Viridiplantae</taxon>
        <taxon>Chlorophyta</taxon>
        <taxon>Pyramimonadophyceae</taxon>
        <taxon>Pyramimonadales</taxon>
        <taxon>Pyramimonadaceae</taxon>
        <taxon>Cymbomonas</taxon>
    </lineage>
</organism>
<gene>
    <name evidence="2" type="ORF">CYMTET_55539</name>
</gene>
<dbReference type="Proteomes" id="UP001190700">
    <property type="component" value="Unassembled WGS sequence"/>
</dbReference>
<comment type="caution">
    <text evidence="2">The sequence shown here is derived from an EMBL/GenBank/DDBJ whole genome shotgun (WGS) entry which is preliminary data.</text>
</comment>
<evidence type="ECO:0000313" key="3">
    <source>
        <dbReference type="Proteomes" id="UP001190700"/>
    </source>
</evidence>
<sequence>MTLHRLYAFVTFEPENSWDLPIGTGPLKNSLMIDIKLGSGVAVSHAPTILGMDTQVVLPLVDMTPPRRPDLPRRVDPTVCLMSEIFGQGVECEWLKHPPPSVRGERFAASGQRPEHIDDDVVSPLTSPAPSVRELGELPRPCVMTHAELLAQNRHWTAPMNSRRRSALAPLATAVQTTSEGVLAQFYDEPSPWKGGRARWFAEDQVTEIRPPLDYNWADQRLCLDRSRIARLCRILQRPARDMPTRPSREHVCVEFTRCHEQQWVTVDQLMFPNWLHVDQKLQHDEETDRWILGGSYMTHVPSSASKHNVVMPRPRGISRLDFTPIQKLQDKVQTLLKYPSGEVTGTLMWDMKENAFCVQPDTATQYLDLMGCTLEHAFVCNGEELLQELQLPHWYESTGVWQYQLLRYLCPVDVESLSKGIFQQYVRHGQEGPPLELVSLDSNAKYYPVEDGLGGHGRVFSENAAAQEYIQLGEMRRMLKSVNTEQQGYDAIDAGAKRRPPPPGNMVNTRLTKRALTQPPLGRLRPPLGHLVPDWDAVQQATRLSDTSVHKFLSVEEVRALRDLRNLTVFMVKFGVTFVDRCRGRHIVYELGVCNSERGLRLRKHPGISGKVARKHDKTIHCGNQGWRLPLGGQTTSSNLLEAITSAYADLSNFGSGQTHEGGHARNIERSLCSYVGLESMYVLRCMEHPGAKPVHYIFMEDQRCLSWRAHFTNDYLMRDDRKFTHLEWGTKVTAAPWVLPALESLEARRLPPDEPPALQARVTERPEHMDEMRTRNVYEVRDPPASQQRHPSGGAAERRQGARSAARASAPSTGRHGASSHVVSAPRASRIPAGLTLQCPPSPARSVCTDETQEFEHHTQQRRETQRQQPRFQQGSPGTAGGQP</sequence>
<proteinExistence type="predicted"/>
<evidence type="ECO:0000256" key="1">
    <source>
        <dbReference type="SAM" id="MobiDB-lite"/>
    </source>
</evidence>
<feature type="region of interest" description="Disordered" evidence="1">
    <location>
        <begin position="104"/>
        <end position="125"/>
    </location>
</feature>
<reference evidence="2 3" key="1">
    <citation type="journal article" date="2015" name="Genome Biol. Evol.">
        <title>Comparative Genomics of a Bacterivorous Green Alga Reveals Evolutionary Causalities and Consequences of Phago-Mixotrophic Mode of Nutrition.</title>
        <authorList>
            <person name="Burns J.A."/>
            <person name="Paasch A."/>
            <person name="Narechania A."/>
            <person name="Kim E."/>
        </authorList>
    </citation>
    <scope>NUCLEOTIDE SEQUENCE [LARGE SCALE GENOMIC DNA]</scope>
    <source>
        <strain evidence="2 3">PLY_AMNH</strain>
    </source>
</reference>
<keyword evidence="3" id="KW-1185">Reference proteome</keyword>
<feature type="compositionally biased region" description="Basic and acidic residues" evidence="1">
    <location>
        <begin position="764"/>
        <end position="784"/>
    </location>
</feature>
<name>A0AAE0BDZ1_9CHLO</name>
<dbReference type="AlphaFoldDB" id="A0AAE0BDZ1"/>
<feature type="compositionally biased region" description="Low complexity" evidence="1">
    <location>
        <begin position="804"/>
        <end position="817"/>
    </location>
</feature>
<accession>A0AAE0BDZ1</accession>
<protein>
    <submittedName>
        <fullName evidence="2">Uncharacterized protein</fullName>
    </submittedName>
</protein>
<feature type="region of interest" description="Disordered" evidence="1">
    <location>
        <begin position="752"/>
        <end position="886"/>
    </location>
</feature>
<evidence type="ECO:0000313" key="2">
    <source>
        <dbReference type="EMBL" id="KAK3234194.1"/>
    </source>
</evidence>
<dbReference type="EMBL" id="LGRX02035542">
    <property type="protein sequence ID" value="KAK3234194.1"/>
    <property type="molecule type" value="Genomic_DNA"/>
</dbReference>
<feature type="compositionally biased region" description="Basic and acidic residues" evidence="1">
    <location>
        <begin position="856"/>
        <end position="868"/>
    </location>
</feature>